<evidence type="ECO:0000313" key="2">
    <source>
        <dbReference type="Proteomes" id="UP001595975"/>
    </source>
</evidence>
<dbReference type="EMBL" id="JBHSOF010000001">
    <property type="protein sequence ID" value="MFC5661516.1"/>
    <property type="molecule type" value="Genomic_DNA"/>
</dbReference>
<reference evidence="2" key="1">
    <citation type="journal article" date="2019" name="Int. J. Syst. Evol. Microbiol.">
        <title>The Global Catalogue of Microorganisms (GCM) 10K type strain sequencing project: providing services to taxonomists for standard genome sequencing and annotation.</title>
        <authorList>
            <consortium name="The Broad Institute Genomics Platform"/>
            <consortium name="The Broad Institute Genome Sequencing Center for Infectious Disease"/>
            <person name="Wu L."/>
            <person name="Ma J."/>
        </authorList>
    </citation>
    <scope>NUCLEOTIDE SEQUENCE [LARGE SCALE GENOMIC DNA]</scope>
    <source>
        <strain evidence="2">CGMCC 4.1437</strain>
    </source>
</reference>
<protein>
    <submittedName>
        <fullName evidence="1">Uncharacterized protein</fullName>
    </submittedName>
</protein>
<dbReference type="Proteomes" id="UP001595975">
    <property type="component" value="Unassembled WGS sequence"/>
</dbReference>
<comment type="caution">
    <text evidence="1">The sequence shown here is derived from an EMBL/GenBank/DDBJ whole genome shotgun (WGS) entry which is preliminary data.</text>
</comment>
<proteinExistence type="predicted"/>
<organism evidence="1 2">
    <name type="scientific">Kitasatospora misakiensis</name>
    <dbReference type="NCBI Taxonomy" id="67330"/>
    <lineage>
        <taxon>Bacteria</taxon>
        <taxon>Bacillati</taxon>
        <taxon>Actinomycetota</taxon>
        <taxon>Actinomycetes</taxon>
        <taxon>Kitasatosporales</taxon>
        <taxon>Streptomycetaceae</taxon>
        <taxon>Kitasatospora</taxon>
    </lineage>
</organism>
<gene>
    <name evidence="1" type="ORF">ACFP3U_00815</name>
</gene>
<evidence type="ECO:0000313" key="1">
    <source>
        <dbReference type="EMBL" id="MFC5661516.1"/>
    </source>
</evidence>
<dbReference type="RefSeq" id="WP_380223075.1">
    <property type="nucleotide sequence ID" value="NZ_JBHSOF010000001.1"/>
</dbReference>
<accession>A0ABW0WZ59</accession>
<sequence>MSVPGFTADSAVYRTNGHYRTTSGSGFAGHRQAITPQDGFCSLIECPVECRSACKGGLESAKCQTCLTQCRKDCHAEDYGPATNRRAVKVC</sequence>
<keyword evidence="2" id="KW-1185">Reference proteome</keyword>
<name>A0ABW0WZ59_9ACTN</name>